<organism evidence="2 3">
    <name type="scientific">Solemya pervernicosa gill symbiont</name>
    <dbReference type="NCBI Taxonomy" id="642797"/>
    <lineage>
        <taxon>Bacteria</taxon>
        <taxon>Pseudomonadati</taxon>
        <taxon>Pseudomonadota</taxon>
        <taxon>Gammaproteobacteria</taxon>
        <taxon>sulfur-oxidizing symbionts</taxon>
    </lineage>
</organism>
<dbReference type="PANTHER" id="PTHR39966:SF3">
    <property type="entry name" value="DUF438 DOMAIN-CONTAINING PROTEIN"/>
    <property type="match status" value="1"/>
</dbReference>
<dbReference type="Gene3D" id="1.20.120.520">
    <property type="entry name" value="nmb1532 protein domain like"/>
    <property type="match status" value="1"/>
</dbReference>
<feature type="domain" description="Hemerythrin-like" evidence="1">
    <location>
        <begin position="4"/>
        <end position="125"/>
    </location>
</feature>
<dbReference type="GO" id="GO:0005886">
    <property type="term" value="C:plasma membrane"/>
    <property type="evidence" value="ECO:0007669"/>
    <property type="project" value="TreeGrafter"/>
</dbReference>
<dbReference type="AlphaFoldDB" id="A0A1T2L5H0"/>
<dbReference type="RefSeq" id="WP_078483589.1">
    <property type="nucleotide sequence ID" value="NZ_MPRL01000027.1"/>
</dbReference>
<dbReference type="InterPro" id="IPR012312">
    <property type="entry name" value="Hemerythrin-like"/>
</dbReference>
<dbReference type="PANTHER" id="PTHR39966">
    <property type="entry name" value="BLL2471 PROTEIN-RELATED"/>
    <property type="match status" value="1"/>
</dbReference>
<dbReference type="OrthoDB" id="9792554at2"/>
<comment type="caution">
    <text evidence="2">The sequence shown here is derived from an EMBL/GenBank/DDBJ whole genome shotgun (WGS) entry which is preliminary data.</text>
</comment>
<keyword evidence="3" id="KW-1185">Reference proteome</keyword>
<protein>
    <submittedName>
        <fullName evidence="2">Hemerythrin HHE cation-binding protein</fullName>
    </submittedName>
</protein>
<gene>
    <name evidence="2" type="ORF">BOW53_08120</name>
</gene>
<dbReference type="EMBL" id="MPRL01000027">
    <property type="protein sequence ID" value="OOZ40329.1"/>
    <property type="molecule type" value="Genomic_DNA"/>
</dbReference>
<dbReference type="Proteomes" id="UP000191110">
    <property type="component" value="Unassembled WGS sequence"/>
</dbReference>
<evidence type="ECO:0000313" key="3">
    <source>
        <dbReference type="Proteomes" id="UP000191110"/>
    </source>
</evidence>
<accession>A0A1T2L5H0</accession>
<reference evidence="2 3" key="1">
    <citation type="submission" date="2016-11" db="EMBL/GenBank/DDBJ databases">
        <title>Mixed transmission modes and dynamic genome evolution in an obligate animal-bacterial symbiosis.</title>
        <authorList>
            <person name="Russell S.L."/>
            <person name="Corbett-Detig R.B."/>
            <person name="Cavanaugh C.M."/>
        </authorList>
    </citation>
    <scope>NUCLEOTIDE SEQUENCE [LARGE SCALE GENOMIC DNA]</scope>
    <source>
        <strain evidence="2">Sveles-Q1</strain>
    </source>
</reference>
<name>A0A1T2L5H0_9GAMM</name>
<sequence>MSSISDYLADDHQRCDRFFADAEAQVADGAWDKAAAGFQTFHAAIERHLSMEEELLFPTFEQATGMMGGPTDVMRMEHEQMRALFGSMAGAVAAHDGDSYLGDAETLLILMQQHNAKEEQILYPMFDQVLGAQSSELIDQLEHR</sequence>
<evidence type="ECO:0000259" key="1">
    <source>
        <dbReference type="Pfam" id="PF01814"/>
    </source>
</evidence>
<evidence type="ECO:0000313" key="2">
    <source>
        <dbReference type="EMBL" id="OOZ40329.1"/>
    </source>
</evidence>
<proteinExistence type="predicted"/>
<dbReference type="Pfam" id="PF01814">
    <property type="entry name" value="Hemerythrin"/>
    <property type="match status" value="1"/>
</dbReference>